<feature type="compositionally biased region" description="Basic and acidic residues" evidence="2">
    <location>
        <begin position="14"/>
        <end position="31"/>
    </location>
</feature>
<reference evidence="4" key="1">
    <citation type="submission" date="2021-07" db="EMBL/GenBank/DDBJ databases">
        <title>Draft genome of Mortierella alpina, strain LL118, isolated from an aspen leaf litter sample.</title>
        <authorList>
            <person name="Yang S."/>
            <person name="Vinatzer B.A."/>
        </authorList>
    </citation>
    <scope>NUCLEOTIDE SEQUENCE</scope>
    <source>
        <strain evidence="4">LL118</strain>
    </source>
</reference>
<dbReference type="EMBL" id="JAIFTL010000312">
    <property type="protein sequence ID" value="KAG9320239.1"/>
    <property type="molecule type" value="Genomic_DNA"/>
</dbReference>
<dbReference type="InterPro" id="IPR019626">
    <property type="entry name" value="Stress-induced_KGG_rpt"/>
</dbReference>
<dbReference type="AlphaFoldDB" id="A0A9P7ZXT7"/>
<comment type="caution">
    <text evidence="4">The sequence shown here is derived from an EMBL/GenBank/DDBJ whole genome shotgun (WGS) entry which is preliminary data.</text>
</comment>
<evidence type="ECO:0000256" key="1">
    <source>
        <dbReference type="ARBA" id="ARBA00006336"/>
    </source>
</evidence>
<dbReference type="SUPFAM" id="SSF52499">
    <property type="entry name" value="Isochorismatase-like hydrolases"/>
    <property type="match status" value="1"/>
</dbReference>
<feature type="compositionally biased region" description="Polar residues" evidence="2">
    <location>
        <begin position="91"/>
        <end position="110"/>
    </location>
</feature>
<proteinExistence type="inferred from homology"/>
<feature type="compositionally biased region" description="Low complexity" evidence="2">
    <location>
        <begin position="71"/>
        <end position="81"/>
    </location>
</feature>
<feature type="region of interest" description="Disordered" evidence="2">
    <location>
        <begin position="1"/>
        <end position="110"/>
    </location>
</feature>
<evidence type="ECO:0000259" key="3">
    <source>
        <dbReference type="Pfam" id="PF00857"/>
    </source>
</evidence>
<feature type="compositionally biased region" description="Polar residues" evidence="2">
    <location>
        <begin position="1"/>
        <end position="10"/>
    </location>
</feature>
<gene>
    <name evidence="4" type="ORF">KVV02_005860</name>
</gene>
<evidence type="ECO:0000313" key="4">
    <source>
        <dbReference type="EMBL" id="KAG9320239.1"/>
    </source>
</evidence>
<dbReference type="Proteomes" id="UP000717515">
    <property type="component" value="Unassembled WGS sequence"/>
</dbReference>
<name>A0A9P7ZXT7_MORAP</name>
<accession>A0A9P7ZXT7</accession>
<dbReference type="PANTHER" id="PTHR14119:SF3">
    <property type="entry name" value="ISOCHORISMATASE DOMAIN-CONTAINING PROTEIN 2"/>
    <property type="match status" value="1"/>
</dbReference>
<feature type="domain" description="Isochorismatase-like" evidence="3">
    <location>
        <begin position="116"/>
        <end position="182"/>
    </location>
</feature>
<dbReference type="InterPro" id="IPR000868">
    <property type="entry name" value="Isochorismatase-like_dom"/>
</dbReference>
<dbReference type="Pfam" id="PF10685">
    <property type="entry name" value="KGG"/>
    <property type="match status" value="1"/>
</dbReference>
<sequence length="201" mass="21815">MSSKENNPGNFANRPKEEVRDAARKGGEHSHSGPASAQKQSASRDDERRSYGNSGQFETSSERAREACRMGGRTSGSSSSNRNDDDYDKGYSQSNKTKQSSAPPKQSFNNVPKVAKELKGIKTVVLFGIEAHVSILQTAMDLLENNYDVLVLVDGASSTNAFEIKHALNHVKSAGGFLTTIESVLFQLIGDAKHRQVQANV</sequence>
<protein>
    <recommendedName>
        <fullName evidence="3">Isochorismatase-like domain-containing protein</fullName>
    </recommendedName>
</protein>
<evidence type="ECO:0000313" key="5">
    <source>
        <dbReference type="Proteomes" id="UP000717515"/>
    </source>
</evidence>
<evidence type="ECO:0000256" key="2">
    <source>
        <dbReference type="SAM" id="MobiDB-lite"/>
    </source>
</evidence>
<dbReference type="Pfam" id="PF00857">
    <property type="entry name" value="Isochorismatase"/>
    <property type="match status" value="1"/>
</dbReference>
<dbReference type="Gene3D" id="3.40.50.850">
    <property type="entry name" value="Isochorismatase-like"/>
    <property type="match status" value="1"/>
</dbReference>
<comment type="similarity">
    <text evidence="1">Belongs to the isochorismatase family.</text>
</comment>
<organism evidence="4 5">
    <name type="scientific">Mortierella alpina</name>
    <name type="common">Oleaginous fungus</name>
    <name type="synonym">Mortierella renispora</name>
    <dbReference type="NCBI Taxonomy" id="64518"/>
    <lineage>
        <taxon>Eukaryota</taxon>
        <taxon>Fungi</taxon>
        <taxon>Fungi incertae sedis</taxon>
        <taxon>Mucoromycota</taxon>
        <taxon>Mortierellomycotina</taxon>
        <taxon>Mortierellomycetes</taxon>
        <taxon>Mortierellales</taxon>
        <taxon>Mortierellaceae</taxon>
        <taxon>Mortierella</taxon>
    </lineage>
</organism>
<dbReference type="InterPro" id="IPR050993">
    <property type="entry name" value="Isochorismatase_domain"/>
</dbReference>
<dbReference type="PANTHER" id="PTHR14119">
    <property type="entry name" value="HYDROLASE"/>
    <property type="match status" value="1"/>
</dbReference>
<dbReference type="InterPro" id="IPR036380">
    <property type="entry name" value="Isochorismatase-like_sf"/>
</dbReference>